<keyword evidence="8 11" id="KW-0472">Membrane</keyword>
<dbReference type="InterPro" id="IPR000595">
    <property type="entry name" value="cNMP-bd_dom"/>
</dbReference>
<evidence type="ECO:0000256" key="8">
    <source>
        <dbReference type="ARBA" id="ARBA00023136"/>
    </source>
</evidence>
<comment type="similarity">
    <text evidence="2 11 12">Belongs to the TonB-dependent receptor family.</text>
</comment>
<dbReference type="Gene3D" id="2.170.130.10">
    <property type="entry name" value="TonB-dependent receptor, plug domain"/>
    <property type="match status" value="1"/>
</dbReference>
<dbReference type="Pfam" id="PF07715">
    <property type="entry name" value="Plug"/>
    <property type="match status" value="1"/>
</dbReference>
<evidence type="ECO:0000256" key="6">
    <source>
        <dbReference type="ARBA" id="ARBA00022729"/>
    </source>
</evidence>
<dbReference type="CDD" id="cd01347">
    <property type="entry name" value="ligand_gated_channel"/>
    <property type="match status" value="1"/>
</dbReference>
<evidence type="ECO:0000256" key="10">
    <source>
        <dbReference type="ARBA" id="ARBA00023237"/>
    </source>
</evidence>
<evidence type="ECO:0000256" key="5">
    <source>
        <dbReference type="ARBA" id="ARBA00022692"/>
    </source>
</evidence>
<dbReference type="InterPro" id="IPR036942">
    <property type="entry name" value="Beta-barrel_TonB_sf"/>
</dbReference>
<dbReference type="InterPro" id="IPR037066">
    <property type="entry name" value="Plug_dom_sf"/>
</dbReference>
<evidence type="ECO:0000256" key="4">
    <source>
        <dbReference type="ARBA" id="ARBA00022452"/>
    </source>
</evidence>
<dbReference type="InterPro" id="IPR010948">
    <property type="entry name" value="TonB_lacto/transferrin_rcpt"/>
</dbReference>
<evidence type="ECO:0000256" key="7">
    <source>
        <dbReference type="ARBA" id="ARBA00023077"/>
    </source>
</evidence>
<evidence type="ECO:0000313" key="16">
    <source>
        <dbReference type="Proteomes" id="UP001166947"/>
    </source>
</evidence>
<reference evidence="15" key="2">
    <citation type="journal article" date="2023" name="Curr. Microbiol.">
        <title>Neisseria montereyensis sp. nov., Isolated from Oropharynx of California Sea Lion (Zalophus californianus): Genomic, Phylogenetic, and Phenotypic Study.</title>
        <authorList>
            <person name="Volokhov D.V."/>
            <person name="Zagorodnyaya T.A."/>
            <person name="Furtak V.A."/>
            <person name="Nattanmai G."/>
            <person name="Randall L."/>
            <person name="Jose S."/>
            <person name="Gao Y."/>
            <person name="Gulland F.M."/>
            <person name="Eisenberg T."/>
            <person name="Delmonte P."/>
            <person name="Blom J."/>
            <person name="Mitchell K.K."/>
        </authorList>
    </citation>
    <scope>NUCLEOTIDE SEQUENCE</scope>
    <source>
        <strain evidence="15">CSL10203-ORH2</strain>
    </source>
</reference>
<dbReference type="EMBL" id="JANUXW010000012">
    <property type="protein sequence ID" value="MCS4534620.1"/>
    <property type="molecule type" value="Genomic_DNA"/>
</dbReference>
<dbReference type="PANTHER" id="PTHR30069">
    <property type="entry name" value="TONB-DEPENDENT OUTER MEMBRANE RECEPTOR"/>
    <property type="match status" value="1"/>
</dbReference>
<dbReference type="PROSITE" id="PS52016">
    <property type="entry name" value="TONB_DEPENDENT_REC_3"/>
    <property type="match status" value="1"/>
</dbReference>
<dbReference type="InterPro" id="IPR039426">
    <property type="entry name" value="TonB-dep_rcpt-like"/>
</dbReference>
<evidence type="ECO:0000256" key="3">
    <source>
        <dbReference type="ARBA" id="ARBA00022448"/>
    </source>
</evidence>
<keyword evidence="6 13" id="KW-0732">Signal</keyword>
<comment type="caution">
    <text evidence="15">The sequence shown here is derived from an EMBL/GenBank/DDBJ whole genome shotgun (WGS) entry which is preliminary data.</text>
</comment>
<keyword evidence="4 11" id="KW-1134">Transmembrane beta strand</keyword>
<keyword evidence="9 15" id="KW-0675">Receptor</keyword>
<keyword evidence="3 11" id="KW-0813">Transport</keyword>
<evidence type="ECO:0000259" key="14">
    <source>
        <dbReference type="PROSITE" id="PS50042"/>
    </source>
</evidence>
<dbReference type="InterPro" id="IPR010949">
    <property type="entry name" value="TonB_Hb/transfer/lactofer_rcpt"/>
</dbReference>
<dbReference type="RefSeq" id="WP_259292378.1">
    <property type="nucleotide sequence ID" value="NZ_JANUXW010000012.1"/>
</dbReference>
<dbReference type="InterPro" id="IPR012910">
    <property type="entry name" value="Plug_dom"/>
</dbReference>
<feature type="signal peptide" evidence="13">
    <location>
        <begin position="1"/>
        <end position="28"/>
    </location>
</feature>
<keyword evidence="5 11" id="KW-0812">Transmembrane</keyword>
<feature type="chain" id="PRO_5046939953" evidence="13">
    <location>
        <begin position="29"/>
        <end position="941"/>
    </location>
</feature>
<evidence type="ECO:0000256" key="12">
    <source>
        <dbReference type="RuleBase" id="RU003357"/>
    </source>
</evidence>
<dbReference type="Proteomes" id="UP001166947">
    <property type="component" value="Unassembled WGS sequence"/>
</dbReference>
<keyword evidence="7 12" id="KW-0798">TonB box</keyword>
<accession>A0ABT2FFA4</accession>
<organism evidence="15 16">
    <name type="scientific">Neisseria montereyensis</name>
    <dbReference type="NCBI Taxonomy" id="2973938"/>
    <lineage>
        <taxon>Bacteria</taxon>
        <taxon>Pseudomonadati</taxon>
        <taxon>Pseudomonadota</taxon>
        <taxon>Betaproteobacteria</taxon>
        <taxon>Neisseriales</taxon>
        <taxon>Neisseriaceae</taxon>
        <taxon>Neisseria</taxon>
    </lineage>
</organism>
<keyword evidence="10 11" id="KW-0998">Cell outer membrane</keyword>
<dbReference type="Gene3D" id="2.40.170.20">
    <property type="entry name" value="TonB-dependent receptor, beta-barrel domain"/>
    <property type="match status" value="1"/>
</dbReference>
<proteinExistence type="inferred from homology"/>
<protein>
    <submittedName>
        <fullName evidence="15">Lactoferrin/transferrin family TonB-dependent receptor</fullName>
    </submittedName>
</protein>
<feature type="domain" description="Cyclic nucleotide-binding" evidence="14">
    <location>
        <begin position="62"/>
        <end position="102"/>
    </location>
</feature>
<evidence type="ECO:0000256" key="1">
    <source>
        <dbReference type="ARBA" id="ARBA00004571"/>
    </source>
</evidence>
<dbReference type="PANTHER" id="PTHR30069:SF54">
    <property type="entry name" value="TRANSFERRIN-BINDING PROTEIN A"/>
    <property type="match status" value="1"/>
</dbReference>
<evidence type="ECO:0000256" key="2">
    <source>
        <dbReference type="ARBA" id="ARBA00009810"/>
    </source>
</evidence>
<reference evidence="15" key="1">
    <citation type="submission" date="2022-08" db="EMBL/GenBank/DDBJ databases">
        <authorList>
            <person name="Volokhov D.V."/>
            <person name="Furtak V.A."/>
            <person name="Zagorodnyaya T.A."/>
        </authorList>
    </citation>
    <scope>NUCLEOTIDE SEQUENCE</scope>
    <source>
        <strain evidence="15">CSL10203-ORH2</strain>
    </source>
</reference>
<evidence type="ECO:0000256" key="11">
    <source>
        <dbReference type="PROSITE-ProRule" id="PRU01360"/>
    </source>
</evidence>
<dbReference type="Pfam" id="PF00593">
    <property type="entry name" value="TonB_dep_Rec_b-barrel"/>
    <property type="match status" value="1"/>
</dbReference>
<sequence>MYMTYPQRKPKIIIAALAVCFASFPAIAADPVDSTAELGTVRVNAAKRITRRTQEVTGLGKIVKQAEDLEKEQIINIRDLVRYDPGISVVEQGRGGSSGFSIRGVDKNRVLISVDGIPQLQSYADTTSQSGGTGSMNEVEFENISAIEINKGSNSAEVGSGSLGGSVSYYTKNVSDFVPEGDNWGLTSKSVYSSRDKRFAQTIGGGFSYNGFEGLLQYTHREGDEIGVHHDAGNINQSFFRQDAYVDTYDLRGQPNQPADNFFRFEDCTDADCVKHRSALTSDRLWQPDSRIQPYTPEEERQRTELMRHPKETLSADEYTGENRIKPNPMEYKSGSWLARLGYHITPEHYVGWLLERTRQSYDSRDMRYAAYYEPGTDMYDIGRLPRLDKYAGDPKFNGANNSNGIWRNDPREGFANLLWTRARFLEEEHTKLRNGFSYRYTPQNSDSWADNFEFNVDRQNIKMKSATIYANCSPYPSYGTTLNCSPDLDKAGSYLSREDVDYKEKHLLFSTKWNKKLDWGFSKHDLNIGAGYDDFDSDFNKVIEETTVYKRQDFVGFENRVIDGQTQRIDIYRDLGNVADTVYPCTDWGIPTCSREPIKGKSYYLSLRDNMSLGKYVDLGLGYRIDRHSFHSDDTAIRSKTYTNRSWNTGLVIKPTPRWAISYRISNGFRVPSFQELYGYNVPGVPRDSRFHYIADLEPEKSRNQELGVAFRGDFGNIELSAFRSKYRDLIAHAITKADENGYNDIGNFNVQNADLEGINISSIIDLNGLWSKLPEGLSLNLAYNRIRAKRLFNNTPDRFTWLADYPLETIQPSRYVVGLNYDAPSEKWGISANLIHSRGKDPKELISKAYSGSGLTFNQAATNAATKPWTTLDLIGYLRPWKNATLRAGVYNLMNYRYLTWETVRQTSINSLARQVPGSDYKQFAAPGRNVTLSFEMKF</sequence>
<name>A0ABT2FFA4_9NEIS</name>
<evidence type="ECO:0000256" key="13">
    <source>
        <dbReference type="SAM" id="SignalP"/>
    </source>
</evidence>
<comment type="subcellular location">
    <subcellularLocation>
        <location evidence="1 11">Cell outer membrane</location>
        <topology evidence="1 11">Multi-pass membrane protein</topology>
    </subcellularLocation>
</comment>
<dbReference type="PROSITE" id="PS50042">
    <property type="entry name" value="CNMP_BINDING_3"/>
    <property type="match status" value="1"/>
</dbReference>
<gene>
    <name evidence="15" type="ORF">NXS09_09990</name>
</gene>
<dbReference type="NCBIfam" id="TIGR01776">
    <property type="entry name" value="TonB-tbp-lbp"/>
    <property type="match status" value="1"/>
</dbReference>
<evidence type="ECO:0000313" key="15">
    <source>
        <dbReference type="EMBL" id="MCS4534620.1"/>
    </source>
</evidence>
<keyword evidence="16" id="KW-1185">Reference proteome</keyword>
<dbReference type="SUPFAM" id="SSF56935">
    <property type="entry name" value="Porins"/>
    <property type="match status" value="1"/>
</dbReference>
<dbReference type="InterPro" id="IPR000531">
    <property type="entry name" value="Beta-barrel_TonB"/>
</dbReference>
<evidence type="ECO:0000256" key="9">
    <source>
        <dbReference type="ARBA" id="ARBA00023170"/>
    </source>
</evidence>
<dbReference type="NCBIfam" id="TIGR01786">
    <property type="entry name" value="TonB-hemlactrns"/>
    <property type="match status" value="1"/>
</dbReference>